<comment type="function">
    <text evidence="1">Responsible for the release of ribosomes from messenger RNA at the termination of chloroplastic protein biosynthesis.</text>
</comment>
<dbReference type="RefSeq" id="XP_042919248.1">
    <property type="nucleotide sequence ID" value="XM_043068854.1"/>
</dbReference>
<dbReference type="FunCoup" id="A0A2K3D720">
    <property type="interactions" value="817"/>
</dbReference>
<keyword evidence="8" id="KW-1185">Reference proteome</keyword>
<dbReference type="Gene3D" id="3.30.1360.40">
    <property type="match status" value="1"/>
</dbReference>
<dbReference type="GO" id="GO:0043023">
    <property type="term" value="F:ribosomal large subunit binding"/>
    <property type="evidence" value="ECO:0000318"/>
    <property type="project" value="GO_Central"/>
</dbReference>
<organism evidence="7 8">
    <name type="scientific">Chlamydomonas reinhardtii</name>
    <name type="common">Chlamydomonas smithii</name>
    <dbReference type="NCBI Taxonomy" id="3055"/>
    <lineage>
        <taxon>Eukaryota</taxon>
        <taxon>Viridiplantae</taxon>
        <taxon>Chlorophyta</taxon>
        <taxon>core chlorophytes</taxon>
        <taxon>Chlorophyceae</taxon>
        <taxon>CS clade</taxon>
        <taxon>Chlamydomonadales</taxon>
        <taxon>Chlamydomonadaceae</taxon>
        <taxon>Chlamydomonas</taxon>
    </lineage>
</organism>
<dbReference type="KEGG" id="cre:CHLRE_12g545177v5"/>
<dbReference type="OMA" id="WIMARHR"/>
<dbReference type="InterPro" id="IPR023584">
    <property type="entry name" value="Ribosome_recyc_fac_dom"/>
</dbReference>
<dbReference type="Pfam" id="PF01765">
    <property type="entry name" value="RRF"/>
    <property type="match status" value="1"/>
</dbReference>
<gene>
    <name evidence="7" type="ORF">CHLRE_12g545177v5</name>
</gene>
<comment type="similarity">
    <text evidence="2">Belongs to the RRF family.</text>
</comment>
<evidence type="ECO:0000259" key="6">
    <source>
        <dbReference type="Pfam" id="PF01765"/>
    </source>
</evidence>
<protein>
    <recommendedName>
        <fullName evidence="3">Ribosome-recycling factor, chloroplastic</fullName>
    </recommendedName>
    <alternativeName>
        <fullName evidence="5">Ribosome-releasing factor, chloroplastic</fullName>
    </alternativeName>
</protein>
<evidence type="ECO:0000256" key="2">
    <source>
        <dbReference type="ARBA" id="ARBA00005912"/>
    </source>
</evidence>
<dbReference type="ExpressionAtlas" id="A0A2K3D720">
    <property type="expression patterns" value="baseline"/>
</dbReference>
<evidence type="ECO:0000256" key="4">
    <source>
        <dbReference type="ARBA" id="ARBA00022917"/>
    </source>
</evidence>
<evidence type="ECO:0000313" key="7">
    <source>
        <dbReference type="EMBL" id="PNW76326.1"/>
    </source>
</evidence>
<dbReference type="PANTHER" id="PTHR20982">
    <property type="entry name" value="RIBOSOME RECYCLING FACTOR"/>
    <property type="match status" value="1"/>
</dbReference>
<dbReference type="InterPro" id="IPR036191">
    <property type="entry name" value="RRF_sf"/>
</dbReference>
<reference evidence="7 8" key="1">
    <citation type="journal article" date="2007" name="Science">
        <title>The Chlamydomonas genome reveals the evolution of key animal and plant functions.</title>
        <authorList>
            <person name="Merchant S.S."/>
            <person name="Prochnik S.E."/>
            <person name="Vallon O."/>
            <person name="Harris E.H."/>
            <person name="Karpowicz S.J."/>
            <person name="Witman G.B."/>
            <person name="Terry A."/>
            <person name="Salamov A."/>
            <person name="Fritz-Laylin L.K."/>
            <person name="Marechal-Drouard L."/>
            <person name="Marshall W.F."/>
            <person name="Qu L.H."/>
            <person name="Nelson D.R."/>
            <person name="Sanderfoot A.A."/>
            <person name="Spalding M.H."/>
            <person name="Kapitonov V.V."/>
            <person name="Ren Q."/>
            <person name="Ferris P."/>
            <person name="Lindquist E."/>
            <person name="Shapiro H."/>
            <person name="Lucas S.M."/>
            <person name="Grimwood J."/>
            <person name="Schmutz J."/>
            <person name="Cardol P."/>
            <person name="Cerutti H."/>
            <person name="Chanfreau G."/>
            <person name="Chen C.L."/>
            <person name="Cognat V."/>
            <person name="Croft M.T."/>
            <person name="Dent R."/>
            <person name="Dutcher S."/>
            <person name="Fernandez E."/>
            <person name="Fukuzawa H."/>
            <person name="Gonzalez-Ballester D."/>
            <person name="Gonzalez-Halphen D."/>
            <person name="Hallmann A."/>
            <person name="Hanikenne M."/>
            <person name="Hippler M."/>
            <person name="Inwood W."/>
            <person name="Jabbari K."/>
            <person name="Kalanon M."/>
            <person name="Kuras R."/>
            <person name="Lefebvre P.A."/>
            <person name="Lemaire S.D."/>
            <person name="Lobanov A.V."/>
            <person name="Lohr M."/>
            <person name="Manuell A."/>
            <person name="Meier I."/>
            <person name="Mets L."/>
            <person name="Mittag M."/>
            <person name="Mittelmeier T."/>
            <person name="Moroney J.V."/>
            <person name="Moseley J."/>
            <person name="Napoli C."/>
            <person name="Nedelcu A.M."/>
            <person name="Niyogi K."/>
            <person name="Novoselov S.V."/>
            <person name="Paulsen I.T."/>
            <person name="Pazour G."/>
            <person name="Purton S."/>
            <person name="Ral J.P."/>
            <person name="Riano-Pachon D.M."/>
            <person name="Riekhof W."/>
            <person name="Rymarquis L."/>
            <person name="Schroda M."/>
            <person name="Stern D."/>
            <person name="Umen J."/>
            <person name="Willows R."/>
            <person name="Wilson N."/>
            <person name="Zimmer S.L."/>
            <person name="Allmer J."/>
            <person name="Balk J."/>
            <person name="Bisova K."/>
            <person name="Chen C.J."/>
            <person name="Elias M."/>
            <person name="Gendler K."/>
            <person name="Hauser C."/>
            <person name="Lamb M.R."/>
            <person name="Ledford H."/>
            <person name="Long J.C."/>
            <person name="Minagawa J."/>
            <person name="Page M.D."/>
            <person name="Pan J."/>
            <person name="Pootakham W."/>
            <person name="Roje S."/>
            <person name="Rose A."/>
            <person name="Stahlberg E."/>
            <person name="Terauchi A.M."/>
            <person name="Yang P."/>
            <person name="Ball S."/>
            <person name="Bowler C."/>
            <person name="Dieckmann C.L."/>
            <person name="Gladyshev V.N."/>
            <person name="Green P."/>
            <person name="Jorgensen R."/>
            <person name="Mayfield S."/>
            <person name="Mueller-Roeber B."/>
            <person name="Rajamani S."/>
            <person name="Sayre R.T."/>
            <person name="Brokstein P."/>
            <person name="Dubchak I."/>
            <person name="Goodstein D."/>
            <person name="Hornick L."/>
            <person name="Huang Y.W."/>
            <person name="Jhaveri J."/>
            <person name="Luo Y."/>
            <person name="Martinez D."/>
            <person name="Ngau W.C."/>
            <person name="Otillar B."/>
            <person name="Poliakov A."/>
            <person name="Porter A."/>
            <person name="Szajkowski L."/>
            <person name="Werner G."/>
            <person name="Zhou K."/>
            <person name="Grigoriev I.V."/>
            <person name="Rokhsar D.S."/>
            <person name="Grossman A.R."/>
        </authorList>
    </citation>
    <scope>NUCLEOTIDE SEQUENCE [LARGE SCALE GENOMIC DNA]</scope>
    <source>
        <strain evidence="8">CC-503</strain>
    </source>
</reference>
<dbReference type="AlphaFoldDB" id="A0A2K3D720"/>
<dbReference type="SUPFAM" id="SSF55194">
    <property type="entry name" value="Ribosome recycling factor, RRF"/>
    <property type="match status" value="1"/>
</dbReference>
<evidence type="ECO:0000256" key="1">
    <source>
        <dbReference type="ARBA" id="ARBA00002952"/>
    </source>
</evidence>
<keyword evidence="4" id="KW-0648">Protein biosynthesis</keyword>
<dbReference type="EMBL" id="CM008973">
    <property type="protein sequence ID" value="PNW76326.1"/>
    <property type="molecule type" value="Genomic_DNA"/>
</dbReference>
<dbReference type="GeneID" id="5728569"/>
<dbReference type="GO" id="GO:0005739">
    <property type="term" value="C:mitochondrion"/>
    <property type="evidence" value="ECO:0000318"/>
    <property type="project" value="GO_Central"/>
</dbReference>
<name>A0A2K3D720_CHLRE</name>
<accession>A0A2K3D720</accession>
<evidence type="ECO:0000256" key="5">
    <source>
        <dbReference type="ARBA" id="ARBA00032397"/>
    </source>
</evidence>
<evidence type="ECO:0000313" key="8">
    <source>
        <dbReference type="Proteomes" id="UP000006906"/>
    </source>
</evidence>
<evidence type="ECO:0000256" key="3">
    <source>
        <dbReference type="ARBA" id="ARBA00014063"/>
    </source>
</evidence>
<dbReference type="InterPro" id="IPR002661">
    <property type="entry name" value="Ribosome_recyc_fac"/>
</dbReference>
<dbReference type="Gene3D" id="1.10.132.20">
    <property type="entry name" value="Ribosome-recycling factor"/>
    <property type="match status" value="1"/>
</dbReference>
<proteinExistence type="inferred from homology"/>
<feature type="domain" description="Ribosome recycling factor" evidence="6">
    <location>
        <begin position="108"/>
        <end position="274"/>
    </location>
</feature>
<dbReference type="PANTHER" id="PTHR20982:SF3">
    <property type="entry name" value="MITOCHONDRIAL RIBOSOME RECYCLING FACTOR PSEUDO 1"/>
    <property type="match status" value="1"/>
</dbReference>
<sequence>MLSRGGRRGVCLLAQALSHDAGRGWGVLASDNLPKGFRSWPGSHLADAAPVTTAVGTWSMYGQAAFFASKGGKQGGKGAKEAVQAPQEVQEWDIEPFVTQMGEALDHLRRKLAGIRTGRASPGLLEAVSVEARSSGSSHGPHVPLRVLGTVVARGPQLLVVELYDKEDDKAVAKAIQNSPLKLQARAENGEVLVPVPRLSLEMVKGFVKLAAQEAEAARKAVRAVRHRALEQAKLCNTGGPAGELKRMEQQVQALTDKHIREVDGLLRAKERDLQEHH</sequence>
<dbReference type="InParanoid" id="A0A2K3D720"/>
<dbReference type="Gramene" id="PNW76326">
    <property type="protein sequence ID" value="PNW76326"/>
    <property type="gene ID" value="CHLRE_12g545177v5"/>
</dbReference>
<dbReference type="GO" id="GO:0006412">
    <property type="term" value="P:translation"/>
    <property type="evidence" value="ECO:0000318"/>
    <property type="project" value="GO_Central"/>
</dbReference>
<dbReference type="STRING" id="3055.A0A2K3D720"/>
<dbReference type="OrthoDB" id="407355at2759"/>
<dbReference type="Proteomes" id="UP000006906">
    <property type="component" value="Chromosome 12"/>
</dbReference>